<dbReference type="GO" id="GO:0003676">
    <property type="term" value="F:nucleic acid binding"/>
    <property type="evidence" value="ECO:0007669"/>
    <property type="project" value="InterPro"/>
</dbReference>
<dbReference type="InterPro" id="IPR025952">
    <property type="entry name" value="R3H-assoc_dom"/>
</dbReference>
<dbReference type="EMBL" id="CVMT01000016">
    <property type="protein sequence ID" value="CRG92792.1"/>
    <property type="molecule type" value="Genomic_DNA"/>
</dbReference>
<proteinExistence type="predicted"/>
<evidence type="ECO:0000313" key="4">
    <source>
        <dbReference type="Proteomes" id="UP000054383"/>
    </source>
</evidence>
<dbReference type="InterPro" id="IPR039629">
    <property type="entry name" value="R3HDM4"/>
</dbReference>
<gene>
    <name evidence="3" type="ORF">PISL3812_09859</name>
</gene>
<evidence type="ECO:0000259" key="2">
    <source>
        <dbReference type="Pfam" id="PF13902"/>
    </source>
</evidence>
<accession>A0A0U1MBU6</accession>
<protein>
    <recommendedName>
        <fullName evidence="2">R3H-associated N-terminal domain-containing protein</fullName>
    </recommendedName>
</protein>
<name>A0A0U1MBU6_TALIS</name>
<dbReference type="AlphaFoldDB" id="A0A0U1MBU6"/>
<dbReference type="PANTHER" id="PTHR32019:SF2">
    <property type="entry name" value="R3H DOMAIN-CONTAINING PROTEIN 4"/>
    <property type="match status" value="1"/>
</dbReference>
<dbReference type="InterPro" id="IPR036867">
    <property type="entry name" value="R3H_dom_sf"/>
</dbReference>
<keyword evidence="4" id="KW-1185">Reference proteome</keyword>
<organism evidence="3 4">
    <name type="scientific">Talaromyces islandicus</name>
    <name type="common">Penicillium islandicum</name>
    <dbReference type="NCBI Taxonomy" id="28573"/>
    <lineage>
        <taxon>Eukaryota</taxon>
        <taxon>Fungi</taxon>
        <taxon>Dikarya</taxon>
        <taxon>Ascomycota</taxon>
        <taxon>Pezizomycotina</taxon>
        <taxon>Eurotiomycetes</taxon>
        <taxon>Eurotiomycetidae</taxon>
        <taxon>Eurotiales</taxon>
        <taxon>Trichocomaceae</taxon>
        <taxon>Talaromyces</taxon>
        <taxon>Talaromyces sect. Islandici</taxon>
    </lineage>
</organism>
<feature type="compositionally biased region" description="Basic and acidic residues" evidence="1">
    <location>
        <begin position="98"/>
        <end position="131"/>
    </location>
</feature>
<dbReference type="OMA" id="YPRHDPM"/>
<evidence type="ECO:0000256" key="1">
    <source>
        <dbReference type="SAM" id="MobiDB-lite"/>
    </source>
</evidence>
<evidence type="ECO:0000313" key="3">
    <source>
        <dbReference type="EMBL" id="CRG92792.1"/>
    </source>
</evidence>
<dbReference type="SUPFAM" id="SSF82708">
    <property type="entry name" value="R3H domain"/>
    <property type="match status" value="1"/>
</dbReference>
<dbReference type="Proteomes" id="UP000054383">
    <property type="component" value="Unassembled WGS sequence"/>
</dbReference>
<feature type="region of interest" description="Disordered" evidence="1">
    <location>
        <begin position="54"/>
        <end position="151"/>
    </location>
</feature>
<sequence>MAIHPAVPHDRAPSSNLTGLDISAWTEQAAASIQSLDLSDSTVQIQALHASSSAVRGTSNALSIPLDDPVTTKPEASPRVKIADPSSQGGLNTATSYRRREPIRRDSLRRRESLLKGKEGSRRRQRWENDRLLTNPWAQPPAPGDWSVQPTHPRHDPLPYYLAPLWDTHFAHKEDSKSAQARRSKDGEDEKNRVSREVRQGLKHARAARGMLHDLEEEIRQFLEKWNERQLLIREGRLEDSVIDSDFDDSEEEIVFVGRNGQMYDSPGRKTRVAGLGENEARGEKMVFESLAHDRGAVFGRWLVHSIATYYGLYTWSVTVGNPGRRQAYVGLHAPAIQDQHQRAEISFPSGQAVACGASLRITPGEPLPKPLWAQV</sequence>
<dbReference type="Pfam" id="PF13902">
    <property type="entry name" value="R3H-assoc"/>
    <property type="match status" value="1"/>
</dbReference>
<feature type="domain" description="R3H-associated N-terminal" evidence="2">
    <location>
        <begin position="100"/>
        <end position="223"/>
    </location>
</feature>
<dbReference type="PANTHER" id="PTHR32019">
    <property type="entry name" value="R3H DOMAIN-CONTAINING PROTEIN 4"/>
    <property type="match status" value="1"/>
</dbReference>
<feature type="region of interest" description="Disordered" evidence="1">
    <location>
        <begin position="173"/>
        <end position="198"/>
    </location>
</feature>
<reference evidence="3 4" key="1">
    <citation type="submission" date="2015-04" db="EMBL/GenBank/DDBJ databases">
        <authorList>
            <person name="Syromyatnikov M.Y."/>
            <person name="Popov V.N."/>
        </authorList>
    </citation>
    <scope>NUCLEOTIDE SEQUENCE [LARGE SCALE GENOMIC DNA]</scope>
    <source>
        <strain evidence="3">WF-38-12</strain>
    </source>
</reference>
<dbReference type="OrthoDB" id="10256743at2759"/>
<feature type="compositionally biased region" description="Polar residues" evidence="1">
    <location>
        <begin position="85"/>
        <end position="96"/>
    </location>
</feature>